<sequence length="230" mass="26913">MKEKCYLWATRIRTYADDSTHEYDPLCTLNAQQPLVLSRVHFASLKATSHIEANIVTAMYLILNQENMKRFQDEIYCLPPNIVNMAIGNHPGGEFLQPKSKKPFNVEDYPMFIPFLDRKKLASHPYIFAPICYSEHWWMWVADIRKKKFYILDPYHKTCSSKPRMKLNKFIAEVDHFRVEFAFRIVFHEMNADRDTAIRGSEAMRLSKPSAALLSPYCQVDSYDINSDSD</sequence>
<dbReference type="Pfam" id="PF02902">
    <property type="entry name" value="Peptidase_C48"/>
    <property type="match status" value="1"/>
</dbReference>
<dbReference type="AlphaFoldDB" id="A0A444XR29"/>
<evidence type="ECO:0000313" key="5">
    <source>
        <dbReference type="EMBL" id="RYQ92163.1"/>
    </source>
</evidence>
<organism evidence="5 6">
    <name type="scientific">Arachis hypogaea</name>
    <name type="common">Peanut</name>
    <dbReference type="NCBI Taxonomy" id="3818"/>
    <lineage>
        <taxon>Eukaryota</taxon>
        <taxon>Viridiplantae</taxon>
        <taxon>Streptophyta</taxon>
        <taxon>Embryophyta</taxon>
        <taxon>Tracheophyta</taxon>
        <taxon>Spermatophyta</taxon>
        <taxon>Magnoliopsida</taxon>
        <taxon>eudicotyledons</taxon>
        <taxon>Gunneridae</taxon>
        <taxon>Pentapetalae</taxon>
        <taxon>rosids</taxon>
        <taxon>fabids</taxon>
        <taxon>Fabales</taxon>
        <taxon>Fabaceae</taxon>
        <taxon>Papilionoideae</taxon>
        <taxon>50 kb inversion clade</taxon>
        <taxon>dalbergioids sensu lato</taxon>
        <taxon>Dalbergieae</taxon>
        <taxon>Pterocarpus clade</taxon>
        <taxon>Arachis</taxon>
    </lineage>
</organism>
<comment type="caution">
    <text evidence="5">The sequence shown here is derived from an EMBL/GenBank/DDBJ whole genome shotgun (WGS) entry which is preliminary data.</text>
</comment>
<proteinExistence type="inferred from homology"/>
<dbReference type="GO" id="GO:0008234">
    <property type="term" value="F:cysteine-type peptidase activity"/>
    <property type="evidence" value="ECO:0007669"/>
    <property type="project" value="InterPro"/>
</dbReference>
<dbReference type="Proteomes" id="UP000289738">
    <property type="component" value="Chromosome B09"/>
</dbReference>
<accession>A0A444XR29</accession>
<evidence type="ECO:0000256" key="2">
    <source>
        <dbReference type="ARBA" id="ARBA00022670"/>
    </source>
</evidence>
<comment type="similarity">
    <text evidence="1">Belongs to the peptidase C48 family.</text>
</comment>
<evidence type="ECO:0000256" key="1">
    <source>
        <dbReference type="ARBA" id="ARBA00005234"/>
    </source>
</evidence>
<evidence type="ECO:0000259" key="4">
    <source>
        <dbReference type="Pfam" id="PF02902"/>
    </source>
</evidence>
<keyword evidence="3" id="KW-0378">Hydrolase</keyword>
<protein>
    <recommendedName>
        <fullName evidence="4">Ubiquitin-like protease family profile domain-containing protein</fullName>
    </recommendedName>
</protein>
<dbReference type="EMBL" id="SDMP01000019">
    <property type="protein sequence ID" value="RYQ92163.1"/>
    <property type="molecule type" value="Genomic_DNA"/>
</dbReference>
<dbReference type="InterPro" id="IPR038765">
    <property type="entry name" value="Papain-like_cys_pep_sf"/>
</dbReference>
<name>A0A444XR29_ARAHY</name>
<dbReference type="Gene3D" id="3.40.395.10">
    <property type="entry name" value="Adenoviral Proteinase, Chain A"/>
    <property type="match status" value="1"/>
</dbReference>
<dbReference type="GO" id="GO:0006508">
    <property type="term" value="P:proteolysis"/>
    <property type="evidence" value="ECO:0007669"/>
    <property type="project" value="UniProtKB-KW"/>
</dbReference>
<keyword evidence="6" id="KW-1185">Reference proteome</keyword>
<evidence type="ECO:0000256" key="3">
    <source>
        <dbReference type="ARBA" id="ARBA00022801"/>
    </source>
</evidence>
<evidence type="ECO:0000313" key="6">
    <source>
        <dbReference type="Proteomes" id="UP000289738"/>
    </source>
</evidence>
<gene>
    <name evidence="5" type="ORF">Ahy_B09g098328</name>
</gene>
<feature type="domain" description="Ubiquitin-like protease family profile" evidence="4">
    <location>
        <begin position="118"/>
        <end position="158"/>
    </location>
</feature>
<dbReference type="InterPro" id="IPR003653">
    <property type="entry name" value="Peptidase_C48_C"/>
</dbReference>
<reference evidence="5 6" key="1">
    <citation type="submission" date="2019-01" db="EMBL/GenBank/DDBJ databases">
        <title>Sequencing of cultivated peanut Arachis hypogaea provides insights into genome evolution and oil improvement.</title>
        <authorList>
            <person name="Chen X."/>
        </authorList>
    </citation>
    <scope>NUCLEOTIDE SEQUENCE [LARGE SCALE GENOMIC DNA]</scope>
    <source>
        <strain evidence="6">cv. Fuhuasheng</strain>
        <tissue evidence="5">Leaves</tissue>
    </source>
</reference>
<keyword evidence="2" id="KW-0645">Protease</keyword>
<dbReference type="SUPFAM" id="SSF54001">
    <property type="entry name" value="Cysteine proteinases"/>
    <property type="match status" value="1"/>
</dbReference>